<feature type="chain" id="PRO_5030161022" evidence="1">
    <location>
        <begin position="20"/>
        <end position="180"/>
    </location>
</feature>
<feature type="signal peptide" evidence="1">
    <location>
        <begin position="1"/>
        <end position="19"/>
    </location>
</feature>
<sequence length="180" mass="18686">MARHLNLLLLALCVHSVQASMAAPQLSRRAVAASAASAIAVAAASPTSAASPVLAGVTPAKALTIGEYVRDLKSARTAVQALAPLLDGGVDNYERVRVDLRKPPANGIRKASTKILAQLEGTNLYSEKSAQYEEIKTSLAALDDGCRLQAKTPPPQLVAEAEKLATLLDAFAQGCGATEE</sequence>
<keyword evidence="1" id="KW-0732">Signal</keyword>
<accession>A0A6V2VIW6</accession>
<reference evidence="2" key="1">
    <citation type="submission" date="2021-01" db="EMBL/GenBank/DDBJ databases">
        <authorList>
            <person name="Corre E."/>
            <person name="Pelletier E."/>
            <person name="Niang G."/>
            <person name="Scheremetjew M."/>
            <person name="Finn R."/>
            <person name="Kale V."/>
            <person name="Holt S."/>
            <person name="Cochrane G."/>
            <person name="Meng A."/>
            <person name="Brown T."/>
            <person name="Cohen L."/>
        </authorList>
    </citation>
    <scope>NUCLEOTIDE SEQUENCE</scope>
    <source>
        <strain evidence="2">379</strain>
    </source>
</reference>
<name>A0A6V2VIW6_EMIHU</name>
<protein>
    <submittedName>
        <fullName evidence="2">Uncharacterized protein</fullName>
    </submittedName>
</protein>
<dbReference type="AlphaFoldDB" id="A0A6V2VIW6"/>
<gene>
    <name evidence="2" type="ORF">EHUX00137_LOCUS37318</name>
</gene>
<evidence type="ECO:0000313" key="2">
    <source>
        <dbReference type="EMBL" id="CAE0582386.1"/>
    </source>
</evidence>
<proteinExistence type="predicted"/>
<evidence type="ECO:0000256" key="1">
    <source>
        <dbReference type="SAM" id="SignalP"/>
    </source>
</evidence>
<dbReference type="EMBL" id="HBIR01047758">
    <property type="protein sequence ID" value="CAE0582386.1"/>
    <property type="molecule type" value="Transcribed_RNA"/>
</dbReference>
<organism evidence="2">
    <name type="scientific">Emiliania huxleyi</name>
    <name type="common">Coccolithophore</name>
    <name type="synonym">Pontosphaera huxleyi</name>
    <dbReference type="NCBI Taxonomy" id="2903"/>
    <lineage>
        <taxon>Eukaryota</taxon>
        <taxon>Haptista</taxon>
        <taxon>Haptophyta</taxon>
        <taxon>Prymnesiophyceae</taxon>
        <taxon>Isochrysidales</taxon>
        <taxon>Noelaerhabdaceae</taxon>
        <taxon>Emiliania</taxon>
    </lineage>
</organism>